<keyword evidence="3" id="KW-0808">Transferase</keyword>
<keyword evidence="1" id="KW-0597">Phosphoprotein</keyword>
<dbReference type="InterPro" id="IPR001789">
    <property type="entry name" value="Sig_transdc_resp-reg_receiver"/>
</dbReference>
<dbReference type="PROSITE" id="PS50110">
    <property type="entry name" value="RESPONSE_REGULATORY"/>
    <property type="match status" value="1"/>
</dbReference>
<evidence type="ECO:0000313" key="4">
    <source>
        <dbReference type="Proteomes" id="UP000251617"/>
    </source>
</evidence>
<dbReference type="GO" id="GO:0000160">
    <property type="term" value="P:phosphorelay signal transduction system"/>
    <property type="evidence" value="ECO:0007669"/>
    <property type="project" value="InterPro"/>
</dbReference>
<dbReference type="GO" id="GO:0016301">
    <property type="term" value="F:kinase activity"/>
    <property type="evidence" value="ECO:0007669"/>
    <property type="project" value="UniProtKB-KW"/>
</dbReference>
<dbReference type="SUPFAM" id="SSF52172">
    <property type="entry name" value="CheY-like"/>
    <property type="match status" value="1"/>
</dbReference>
<evidence type="ECO:0000259" key="2">
    <source>
        <dbReference type="PROSITE" id="PS50110"/>
    </source>
</evidence>
<sequence length="146" mass="16135">MHRLNILIVQSHPAQQIALHQACNALGVFNVRIACDLASAKASMAQMQALDMLIIDHGMPALSAQALLKHVTRQGHARALLFVGQPPVRGPDLAVEAQRQGQWVVAQLPWPLSIRGLQAALQRLRRPPRRYSGRDIETVMLPTHAR</sequence>
<protein>
    <submittedName>
        <fullName evidence="3">Histidine kinase</fullName>
    </submittedName>
</protein>
<evidence type="ECO:0000313" key="3">
    <source>
        <dbReference type="EMBL" id="AXA23705.1"/>
    </source>
</evidence>
<feature type="domain" description="Response regulatory" evidence="2">
    <location>
        <begin position="5"/>
        <end position="125"/>
    </location>
</feature>
<name>A0AAD0PDK4_PSEPU</name>
<organism evidence="3 4">
    <name type="scientific">Pseudomonas putida</name>
    <name type="common">Arthrobacter siderocapsulatus</name>
    <dbReference type="NCBI Taxonomy" id="303"/>
    <lineage>
        <taxon>Bacteria</taxon>
        <taxon>Pseudomonadati</taxon>
        <taxon>Pseudomonadota</taxon>
        <taxon>Gammaproteobacteria</taxon>
        <taxon>Pseudomonadales</taxon>
        <taxon>Pseudomonadaceae</taxon>
        <taxon>Pseudomonas</taxon>
    </lineage>
</organism>
<gene>
    <name evidence="3" type="ORF">C1S65_06060</name>
</gene>
<dbReference type="InterPro" id="IPR011006">
    <property type="entry name" value="CheY-like_superfamily"/>
</dbReference>
<dbReference type="Proteomes" id="UP000251617">
    <property type="component" value="Chromosome"/>
</dbReference>
<accession>A0AAD0PDK4</accession>
<evidence type="ECO:0000256" key="1">
    <source>
        <dbReference type="PROSITE-ProRule" id="PRU00169"/>
    </source>
</evidence>
<keyword evidence="3" id="KW-0418">Kinase</keyword>
<feature type="modified residue" description="4-aspartylphosphate" evidence="1">
    <location>
        <position position="56"/>
    </location>
</feature>
<dbReference type="Gene3D" id="3.40.50.2300">
    <property type="match status" value="1"/>
</dbReference>
<dbReference type="AlphaFoldDB" id="A0AAD0PDK4"/>
<proteinExistence type="predicted"/>
<dbReference type="RefSeq" id="WP_112897570.1">
    <property type="nucleotide sequence ID" value="NZ_CP030750.1"/>
</dbReference>
<reference evidence="3 4" key="1">
    <citation type="submission" date="2018-06" db="EMBL/GenBank/DDBJ databases">
        <title>The genome of Pseudomonas putida NX-1, a lignin degrader.</title>
        <authorList>
            <person name="Xu Z."/>
        </authorList>
    </citation>
    <scope>NUCLEOTIDE SEQUENCE [LARGE SCALE GENOMIC DNA]</scope>
    <source>
        <strain evidence="3 4">NX-1</strain>
    </source>
</reference>
<dbReference type="EMBL" id="CP030750">
    <property type="protein sequence ID" value="AXA23705.1"/>
    <property type="molecule type" value="Genomic_DNA"/>
</dbReference>